<evidence type="ECO:0000256" key="1">
    <source>
        <dbReference type="SAM" id="MobiDB-lite"/>
    </source>
</evidence>
<gene>
    <name evidence="2" type="ORF">SAMN04488112_10814</name>
</gene>
<evidence type="ECO:0000313" key="3">
    <source>
        <dbReference type="Proteomes" id="UP000199387"/>
    </source>
</evidence>
<dbReference type="STRING" id="1236220.SAMN04488112_10814"/>
<sequence length="106" mass="12706">MDKTRPIMVQWIQGLRRERPPHRVSGRLPQAMVLKPQCKLRMLRACQARFIRGPQDRSPWREAGRRYLIGNLQETDRPCWNDRMTMMRTSPDRSGTCNRWRNGDDR</sequence>
<keyword evidence="3" id="KW-1185">Reference proteome</keyword>
<name>A0A1G6LMB8_9BACL</name>
<dbReference type="EMBL" id="FMZA01000008">
    <property type="protein sequence ID" value="SDC43895.1"/>
    <property type="molecule type" value="Genomic_DNA"/>
</dbReference>
<proteinExistence type="predicted"/>
<accession>A0A1G6LMB8</accession>
<organism evidence="2 3">
    <name type="scientific">Melghirimyces thermohalophilus</name>
    <dbReference type="NCBI Taxonomy" id="1236220"/>
    <lineage>
        <taxon>Bacteria</taxon>
        <taxon>Bacillati</taxon>
        <taxon>Bacillota</taxon>
        <taxon>Bacilli</taxon>
        <taxon>Bacillales</taxon>
        <taxon>Thermoactinomycetaceae</taxon>
        <taxon>Melghirimyces</taxon>
    </lineage>
</organism>
<evidence type="ECO:0000313" key="2">
    <source>
        <dbReference type="EMBL" id="SDC43895.1"/>
    </source>
</evidence>
<dbReference type="Proteomes" id="UP000199387">
    <property type="component" value="Unassembled WGS sequence"/>
</dbReference>
<reference evidence="2 3" key="1">
    <citation type="submission" date="2016-10" db="EMBL/GenBank/DDBJ databases">
        <authorList>
            <person name="de Groot N.N."/>
        </authorList>
    </citation>
    <scope>NUCLEOTIDE SEQUENCE [LARGE SCALE GENOMIC DNA]</scope>
    <source>
        <strain evidence="2 3">DSM 45514</strain>
    </source>
</reference>
<protein>
    <submittedName>
        <fullName evidence="2">Uncharacterized protein</fullName>
    </submittedName>
</protein>
<feature type="region of interest" description="Disordered" evidence="1">
    <location>
        <begin position="86"/>
        <end position="106"/>
    </location>
</feature>
<dbReference type="AlphaFoldDB" id="A0A1G6LMB8"/>